<feature type="region of interest" description="Disordered" evidence="4">
    <location>
        <begin position="1"/>
        <end position="25"/>
    </location>
</feature>
<protein>
    <recommendedName>
        <fullName evidence="5">Strictosidine synthase conserved region domain-containing protein</fullName>
    </recommendedName>
</protein>
<proteinExistence type="inferred from homology"/>
<accession>F4QFJ4</accession>
<dbReference type="SUPFAM" id="SSF63829">
    <property type="entry name" value="Calcium-dependent phosphotriesterase"/>
    <property type="match status" value="1"/>
</dbReference>
<evidence type="ECO:0000256" key="2">
    <source>
        <dbReference type="ARBA" id="ARBA00022553"/>
    </source>
</evidence>
<evidence type="ECO:0000259" key="5">
    <source>
        <dbReference type="Pfam" id="PF03088"/>
    </source>
</evidence>
<dbReference type="GeneID" id="14865560"/>
<evidence type="ECO:0000313" key="7">
    <source>
        <dbReference type="Proteomes" id="UP000007797"/>
    </source>
</evidence>
<evidence type="ECO:0000256" key="4">
    <source>
        <dbReference type="SAM" id="MobiDB-lite"/>
    </source>
</evidence>
<dbReference type="Proteomes" id="UP000007797">
    <property type="component" value="Unassembled WGS sequence"/>
</dbReference>
<dbReference type="RefSeq" id="XP_004351004.1">
    <property type="nucleotide sequence ID" value="XM_004350952.1"/>
</dbReference>
<dbReference type="OrthoDB" id="5307922at2759"/>
<evidence type="ECO:0000256" key="1">
    <source>
        <dbReference type="ARBA" id="ARBA00009191"/>
    </source>
</evidence>
<evidence type="ECO:0000313" key="6">
    <source>
        <dbReference type="EMBL" id="EGG14295.1"/>
    </source>
</evidence>
<gene>
    <name evidence="6" type="ORF">DFA_12065</name>
</gene>
<dbReference type="Gene3D" id="2.120.10.30">
    <property type="entry name" value="TolB, C-terminal domain"/>
    <property type="match status" value="1"/>
</dbReference>
<comment type="similarity">
    <text evidence="1">Belongs to the strictosidine synthase family.</text>
</comment>
<dbReference type="PANTHER" id="PTHR10426:SF88">
    <property type="entry name" value="ADIPOCYTE PLASMA MEMBRANE-ASSOCIATED PROTEIN HEMOMUCIN-RELATED"/>
    <property type="match status" value="1"/>
</dbReference>
<dbReference type="PANTHER" id="PTHR10426">
    <property type="entry name" value="STRICTOSIDINE SYNTHASE-RELATED"/>
    <property type="match status" value="1"/>
</dbReference>
<feature type="compositionally biased region" description="Low complexity" evidence="4">
    <location>
        <begin position="16"/>
        <end position="25"/>
    </location>
</feature>
<dbReference type="KEGG" id="dfa:DFA_12065"/>
<keyword evidence="7" id="KW-1185">Reference proteome</keyword>
<dbReference type="InterPro" id="IPR011042">
    <property type="entry name" value="6-blade_b-propeller_TolB-like"/>
</dbReference>
<sequence length="220" mass="23947">MKGLEYTKNQNQLDISTTTSTPSPSHSVVVVGRPLGISFDQNENLLIADPVKGLLRLNKNTNLLEILTGQFNGTQKLTFVNDVVCAKDGMIYFSDSTTLGPILDRSGDWNTYIPSIYTCLSGLPAGKFLSYNPKTKETKVLIEKIAFSNGVTMDQDGNSVFICETANLRVLRYWINGVNAGKSQIFIDNLPGYPDGIRMGDDGMGNVIGLRSTTPTAADL</sequence>
<dbReference type="GO" id="GO:0016787">
    <property type="term" value="F:hydrolase activity"/>
    <property type="evidence" value="ECO:0007669"/>
    <property type="project" value="TreeGrafter"/>
</dbReference>
<dbReference type="InterPro" id="IPR018119">
    <property type="entry name" value="Strictosidine_synth_cons-reg"/>
</dbReference>
<keyword evidence="2" id="KW-0597">Phosphoprotein</keyword>
<feature type="domain" description="Strictosidine synthase conserved region" evidence="5">
    <location>
        <begin position="89"/>
        <end position="177"/>
    </location>
</feature>
<dbReference type="EMBL" id="GL883029">
    <property type="protein sequence ID" value="EGG14295.1"/>
    <property type="molecule type" value="Genomic_DNA"/>
</dbReference>
<dbReference type="AlphaFoldDB" id="F4QFJ4"/>
<keyword evidence="3" id="KW-0325">Glycoprotein</keyword>
<organism evidence="6 7">
    <name type="scientific">Cavenderia fasciculata</name>
    <name type="common">Slime mold</name>
    <name type="synonym">Dictyostelium fasciculatum</name>
    <dbReference type="NCBI Taxonomy" id="261658"/>
    <lineage>
        <taxon>Eukaryota</taxon>
        <taxon>Amoebozoa</taxon>
        <taxon>Evosea</taxon>
        <taxon>Eumycetozoa</taxon>
        <taxon>Dictyostelia</taxon>
        <taxon>Acytosteliales</taxon>
        <taxon>Cavenderiaceae</taxon>
        <taxon>Cavenderia</taxon>
    </lineage>
</organism>
<dbReference type="STRING" id="1054147.F4QFJ4"/>
<dbReference type="Pfam" id="PF03088">
    <property type="entry name" value="Str_synth"/>
    <property type="match status" value="1"/>
</dbReference>
<name>F4QFJ4_CACFS</name>
<dbReference type="GO" id="GO:0012505">
    <property type="term" value="C:endomembrane system"/>
    <property type="evidence" value="ECO:0007669"/>
    <property type="project" value="TreeGrafter"/>
</dbReference>
<reference evidence="7" key="1">
    <citation type="journal article" date="2011" name="Genome Res.">
        <title>Phylogeny-wide analysis of social amoeba genomes highlights ancient origins for complex intercellular communication.</title>
        <authorList>
            <person name="Heidel A.J."/>
            <person name="Lawal H.M."/>
            <person name="Felder M."/>
            <person name="Schilde C."/>
            <person name="Helps N.R."/>
            <person name="Tunggal B."/>
            <person name="Rivero F."/>
            <person name="John U."/>
            <person name="Schleicher M."/>
            <person name="Eichinger L."/>
            <person name="Platzer M."/>
            <person name="Noegel A.A."/>
            <person name="Schaap P."/>
            <person name="Gloeckner G."/>
        </authorList>
    </citation>
    <scope>NUCLEOTIDE SEQUENCE [LARGE SCALE GENOMIC DNA]</scope>
    <source>
        <strain evidence="7">SH3</strain>
    </source>
</reference>
<evidence type="ECO:0000256" key="3">
    <source>
        <dbReference type="ARBA" id="ARBA00023180"/>
    </source>
</evidence>